<dbReference type="GO" id="GO:0004527">
    <property type="term" value="F:exonuclease activity"/>
    <property type="evidence" value="ECO:0007669"/>
    <property type="project" value="UniProtKB-KW"/>
</dbReference>
<reference evidence="3" key="1">
    <citation type="journal article" date="2019" name="Int. J. Syst. Evol. Microbiol.">
        <title>The Global Catalogue of Microorganisms (GCM) 10K type strain sequencing project: providing services to taxonomists for standard genome sequencing and annotation.</title>
        <authorList>
            <consortium name="The Broad Institute Genomics Platform"/>
            <consortium name="The Broad Institute Genome Sequencing Center for Infectious Disease"/>
            <person name="Wu L."/>
            <person name="Ma J."/>
        </authorList>
    </citation>
    <scope>NUCLEOTIDE SEQUENCE [LARGE SCALE GENOMIC DNA]</scope>
    <source>
        <strain evidence="3">Q85</strain>
    </source>
</reference>
<dbReference type="SUPFAM" id="SSF53098">
    <property type="entry name" value="Ribonuclease H-like"/>
    <property type="match status" value="1"/>
</dbReference>
<keyword evidence="3" id="KW-1185">Reference proteome</keyword>
<evidence type="ECO:0000259" key="1">
    <source>
        <dbReference type="SMART" id="SM00479"/>
    </source>
</evidence>
<dbReference type="PANTHER" id="PTHR30231:SF37">
    <property type="entry name" value="EXODEOXYRIBONUCLEASE 10"/>
    <property type="match status" value="1"/>
</dbReference>
<dbReference type="InterPro" id="IPR036397">
    <property type="entry name" value="RNaseH_sf"/>
</dbReference>
<accession>A0ABW4NBJ8</accession>
<name>A0ABW4NBJ8_9SPHN</name>
<dbReference type="Gene3D" id="3.30.420.10">
    <property type="entry name" value="Ribonuclease H-like superfamily/Ribonuclease H"/>
    <property type="match status" value="1"/>
</dbReference>
<dbReference type="Proteomes" id="UP001597283">
    <property type="component" value="Unassembled WGS sequence"/>
</dbReference>
<dbReference type="SMART" id="SM00479">
    <property type="entry name" value="EXOIII"/>
    <property type="match status" value="1"/>
</dbReference>
<dbReference type="NCBIfam" id="NF006615">
    <property type="entry name" value="PRK09182.1"/>
    <property type="match status" value="1"/>
</dbReference>
<gene>
    <name evidence="2" type="ORF">ACFSC3_08030</name>
</gene>
<dbReference type="EMBL" id="JBHUFC010000003">
    <property type="protein sequence ID" value="MFD1787517.1"/>
    <property type="molecule type" value="Genomic_DNA"/>
</dbReference>
<dbReference type="InterPro" id="IPR013520">
    <property type="entry name" value="Ribonucl_H"/>
</dbReference>
<protein>
    <submittedName>
        <fullName evidence="2">3'-5' exonuclease</fullName>
    </submittedName>
</protein>
<dbReference type="InterPro" id="IPR012337">
    <property type="entry name" value="RNaseH-like_sf"/>
</dbReference>
<keyword evidence="2" id="KW-0269">Exonuclease</keyword>
<dbReference type="Pfam" id="PF00929">
    <property type="entry name" value="RNase_T"/>
    <property type="match status" value="1"/>
</dbReference>
<dbReference type="PANTHER" id="PTHR30231">
    <property type="entry name" value="DNA POLYMERASE III SUBUNIT EPSILON"/>
    <property type="match status" value="1"/>
</dbReference>
<evidence type="ECO:0000313" key="3">
    <source>
        <dbReference type="Proteomes" id="UP001597283"/>
    </source>
</evidence>
<feature type="domain" description="Exonuclease" evidence="1">
    <location>
        <begin position="52"/>
        <end position="216"/>
    </location>
</feature>
<keyword evidence="2" id="KW-0540">Nuclease</keyword>
<keyword evidence="2" id="KW-0378">Hydrolase</keyword>
<comment type="caution">
    <text evidence="2">The sequence shown here is derived from an EMBL/GenBank/DDBJ whole genome shotgun (WGS) entry which is preliminary data.</text>
</comment>
<organism evidence="2 3">
    <name type="scientific">Sphingomonas floccifaciens</name>
    <dbReference type="NCBI Taxonomy" id="1844115"/>
    <lineage>
        <taxon>Bacteria</taxon>
        <taxon>Pseudomonadati</taxon>
        <taxon>Pseudomonadota</taxon>
        <taxon>Alphaproteobacteria</taxon>
        <taxon>Sphingomonadales</taxon>
        <taxon>Sphingomonadaceae</taxon>
        <taxon>Sphingomonas</taxon>
    </lineage>
</organism>
<sequence>MKWGRDADYAAVSVPANAIAIALDRHPRFRVLRLADGMGRRTMRQKSLSDLTIAVVDVETTGLDPRTDEIIELGIQCVTVDGEGELVSTGATRNWLEQPSAPIPPKITRHTGITDADVAGRCISDGEAYAMLVSADAILAHNAGFDRPFVDRRLELPPRPWICSLRDLDWSGHGFECSKLGCLLHRCGGFHEPHRASDDVHALVRVLDHRLGSGEIVIRELIRNASRPNWLIEAPGTPFAMSAALRERGYAWDKDRRQRWRFVATREQCEEEIDWLVNDVYAGSREPIVTRKTWRERYALR</sequence>
<evidence type="ECO:0000313" key="2">
    <source>
        <dbReference type="EMBL" id="MFD1787517.1"/>
    </source>
</evidence>
<dbReference type="RefSeq" id="WP_380939891.1">
    <property type="nucleotide sequence ID" value="NZ_JBHUFC010000003.1"/>
</dbReference>
<proteinExistence type="predicted"/>
<dbReference type="CDD" id="cd06127">
    <property type="entry name" value="DEDDh"/>
    <property type="match status" value="1"/>
</dbReference>